<dbReference type="AlphaFoldDB" id="H9X753"/>
<name>H9X753_PINTA</name>
<dbReference type="Gene3D" id="3.80.10.10">
    <property type="entry name" value="Ribonuclease Inhibitor"/>
    <property type="match status" value="1"/>
</dbReference>
<reference evidence="1" key="1">
    <citation type="submission" date="2008-08" db="EMBL/GenBank/DDBJ databases">
        <title>Nucleotide Diversity and Divergence in the Loblolly Pine Gene Space.</title>
        <authorList>
            <person name="Neale D.B."/>
            <person name="Wegrzyn J.L."/>
            <person name="Lee J.M."/>
            <person name="Eckert A.J."/>
            <person name="Liechty J.D."/>
            <person name="Stevens K.A."/>
            <person name="Langley C.H."/>
        </authorList>
    </citation>
    <scope>NUCLEOTIDE SEQUENCE</scope>
    <source>
        <strain evidence="1">1536</strain>
        <tissue evidence="1">Megagametophyte</tissue>
    </source>
</reference>
<evidence type="ECO:0008006" key="2">
    <source>
        <dbReference type="Google" id="ProtNLM"/>
    </source>
</evidence>
<dbReference type="EMBL" id="FJ069392">
    <property type="protein sequence ID" value="AFG70096.1"/>
    <property type="molecule type" value="Genomic_DNA"/>
</dbReference>
<feature type="non-terminal residue" evidence="1">
    <location>
        <position position="1"/>
    </location>
</feature>
<evidence type="ECO:0000313" key="1">
    <source>
        <dbReference type="EMBL" id="AFG70096.1"/>
    </source>
</evidence>
<dbReference type="InterPro" id="IPR032675">
    <property type="entry name" value="LRR_dom_sf"/>
</dbReference>
<dbReference type="InterPro" id="IPR050715">
    <property type="entry name" value="LRR-SigEffector_domain"/>
</dbReference>
<protein>
    <recommendedName>
        <fullName evidence="2">Disease resistance protein</fullName>
    </recommendedName>
</protein>
<dbReference type="PANTHER" id="PTHR45752">
    <property type="entry name" value="LEUCINE-RICH REPEAT-CONTAINING"/>
    <property type="match status" value="1"/>
</dbReference>
<sequence length="154" mass="17259">SQLPEEVEQLGNLKQLRIGSPELTSLPRSVANLRGLTELIVMGCRRLECLSPEGIVAPNIQFLAVDFCPIENFSFQKDQRTMGVLRDLTLKRTSIFEICMAEGVYPWLQTINLSENIQLKQVIALPSALVRVNLQDCSQLETLNLSSLVNLKFS</sequence>
<organism evidence="1">
    <name type="scientific">Pinus taeda</name>
    <name type="common">Loblolly pine</name>
    <dbReference type="NCBI Taxonomy" id="3352"/>
    <lineage>
        <taxon>Eukaryota</taxon>
        <taxon>Viridiplantae</taxon>
        <taxon>Streptophyta</taxon>
        <taxon>Embryophyta</taxon>
        <taxon>Tracheophyta</taxon>
        <taxon>Spermatophyta</taxon>
        <taxon>Pinopsida</taxon>
        <taxon>Pinidae</taxon>
        <taxon>Conifers I</taxon>
        <taxon>Pinales</taxon>
        <taxon>Pinaceae</taxon>
        <taxon>Pinus</taxon>
        <taxon>Pinus subgen. Pinus</taxon>
    </lineage>
</organism>
<dbReference type="PANTHER" id="PTHR45752:SF195">
    <property type="entry name" value="LEUCINE-RICH REPEAT (LRR) FAMILY PROTEIN-RELATED"/>
    <property type="match status" value="1"/>
</dbReference>
<proteinExistence type="predicted"/>
<feature type="non-terminal residue" evidence="1">
    <location>
        <position position="154"/>
    </location>
</feature>
<accession>H9X753</accession>
<dbReference type="SUPFAM" id="SSF52058">
    <property type="entry name" value="L domain-like"/>
    <property type="match status" value="1"/>
</dbReference>
<gene>
    <name evidence="1" type="ORF">0_2710_01</name>
</gene>